<organism evidence="4 5">
    <name type="scientific">Comamonas nitrativorans</name>
    <dbReference type="NCBI Taxonomy" id="108437"/>
    <lineage>
        <taxon>Bacteria</taxon>
        <taxon>Pseudomonadati</taxon>
        <taxon>Pseudomonadota</taxon>
        <taxon>Betaproteobacteria</taxon>
        <taxon>Burkholderiales</taxon>
        <taxon>Comamonadaceae</taxon>
        <taxon>Comamonas</taxon>
    </lineage>
</organism>
<comment type="caution">
    <text evidence="4">The sequence shown here is derived from an EMBL/GenBank/DDBJ whole genome shotgun (WGS) entry which is preliminary data.</text>
</comment>
<evidence type="ECO:0000313" key="5">
    <source>
        <dbReference type="Proteomes" id="UP001595967"/>
    </source>
</evidence>
<evidence type="ECO:0000256" key="3">
    <source>
        <dbReference type="SAM" id="MobiDB-lite"/>
    </source>
</evidence>
<evidence type="ECO:0000256" key="1">
    <source>
        <dbReference type="ARBA" id="ARBA00007613"/>
    </source>
</evidence>
<gene>
    <name evidence="4" type="ORF">ACFO3A_06860</name>
</gene>
<keyword evidence="5" id="KW-1185">Reference proteome</keyword>
<feature type="coiled-coil region" evidence="2">
    <location>
        <begin position="310"/>
        <end position="362"/>
    </location>
</feature>
<protein>
    <submittedName>
        <fullName evidence="4">TolC family protein</fullName>
    </submittedName>
</protein>
<dbReference type="SUPFAM" id="SSF56954">
    <property type="entry name" value="Outer membrane efflux proteins (OEP)"/>
    <property type="match status" value="1"/>
</dbReference>
<reference evidence="5" key="1">
    <citation type="journal article" date="2019" name="Int. J. Syst. Evol. Microbiol.">
        <title>The Global Catalogue of Microorganisms (GCM) 10K type strain sequencing project: providing services to taxonomists for standard genome sequencing and annotation.</title>
        <authorList>
            <consortium name="The Broad Institute Genomics Platform"/>
            <consortium name="The Broad Institute Genome Sequencing Center for Infectious Disease"/>
            <person name="Wu L."/>
            <person name="Ma J."/>
        </authorList>
    </citation>
    <scope>NUCLEOTIDE SEQUENCE [LARGE SCALE GENOMIC DNA]</scope>
    <source>
        <strain evidence="5">JCM 11650</strain>
    </source>
</reference>
<sequence length="417" mass="44778">MHPKSRILTRLRQAVLAIIVAGIGTGTYAQSSAPPTSLKDLFDAAWAQQPEFQALSIRQDAVHAQRRAAEAWTPEPPAIEVANKTDRFNRNSGVREIEVGVSIPLWLPGERRSSRTLADAETAALESRVASARLRLAAEVRSAWWSWQLARMDAEMARAQMDSARRIAADVARRAKAGDLARADQHQADGAVAAAEAGVAQLEADATATLEQLKALTGGIAPASPVGLSPTEPEPVSRPPDPHPALSELQDRVTVAERAAALAARQSRANPELSLSTTRDRGAFGERYDQTVTVGIRVPFGAGPRHDGRVAAAQAEALEARAQLALEQARLQGQRDTAVARVNAARAQLAAAERRATLAQEARGFFEKSFHLGETDLPTRLRIEAEATDAARQAIRSRVELAAAISAWHQTLGLLPQ</sequence>
<feature type="compositionally biased region" description="Pro residues" evidence="3">
    <location>
        <begin position="232"/>
        <end position="243"/>
    </location>
</feature>
<dbReference type="EMBL" id="JBHSEW010000005">
    <property type="protein sequence ID" value="MFC4621937.1"/>
    <property type="molecule type" value="Genomic_DNA"/>
</dbReference>
<evidence type="ECO:0000313" key="4">
    <source>
        <dbReference type="EMBL" id="MFC4621937.1"/>
    </source>
</evidence>
<dbReference type="InterPro" id="IPR003423">
    <property type="entry name" value="OMP_efflux"/>
</dbReference>
<comment type="similarity">
    <text evidence="1">Belongs to the outer membrane factor (OMF) (TC 1.B.17) family.</text>
</comment>
<dbReference type="Pfam" id="PF02321">
    <property type="entry name" value="OEP"/>
    <property type="match status" value="1"/>
</dbReference>
<dbReference type="RefSeq" id="WP_377725123.1">
    <property type="nucleotide sequence ID" value="NZ_JBHSEW010000005.1"/>
</dbReference>
<name>A0ABV9GVA3_9BURK</name>
<proteinExistence type="inferred from homology"/>
<dbReference type="PANTHER" id="PTHR30203:SF24">
    <property type="entry name" value="BLR4935 PROTEIN"/>
    <property type="match status" value="1"/>
</dbReference>
<dbReference type="InterPro" id="IPR010131">
    <property type="entry name" value="MdtP/NodT-like"/>
</dbReference>
<dbReference type="Gene3D" id="1.20.1600.10">
    <property type="entry name" value="Outer membrane efflux proteins (OEP)"/>
    <property type="match status" value="1"/>
</dbReference>
<evidence type="ECO:0000256" key="2">
    <source>
        <dbReference type="SAM" id="Coils"/>
    </source>
</evidence>
<accession>A0ABV9GVA3</accession>
<feature type="region of interest" description="Disordered" evidence="3">
    <location>
        <begin position="220"/>
        <end position="246"/>
    </location>
</feature>
<dbReference type="PANTHER" id="PTHR30203">
    <property type="entry name" value="OUTER MEMBRANE CATION EFFLUX PROTEIN"/>
    <property type="match status" value="1"/>
</dbReference>
<dbReference type="Proteomes" id="UP001595967">
    <property type="component" value="Unassembled WGS sequence"/>
</dbReference>
<keyword evidence="2" id="KW-0175">Coiled coil</keyword>